<reference evidence="4" key="2">
    <citation type="submission" date="2017-02" db="UniProtKB">
        <authorList>
            <consortium name="WormBaseParasite"/>
        </authorList>
    </citation>
    <scope>IDENTIFICATION</scope>
</reference>
<name>A0A0K0D1F6_ANGCA</name>
<feature type="chain" id="PRO_5005326342" evidence="2">
    <location>
        <begin position="17"/>
        <end position="85"/>
    </location>
</feature>
<sequence>MKHLLILVALIGITLACTSSSPQEVEPQPEPPGPPEPAGLAGPQGPPGMAEQDRFRREAKVADIEWNLKVQIKRKGSPIIDCRRE</sequence>
<keyword evidence="3" id="KW-1185">Reference proteome</keyword>
<dbReference type="Proteomes" id="UP000035642">
    <property type="component" value="Unassembled WGS sequence"/>
</dbReference>
<feature type="compositionally biased region" description="Pro residues" evidence="1">
    <location>
        <begin position="28"/>
        <end position="37"/>
    </location>
</feature>
<keyword evidence="2" id="KW-0732">Signal</keyword>
<proteinExistence type="predicted"/>
<reference evidence="3" key="1">
    <citation type="submission" date="2012-09" db="EMBL/GenBank/DDBJ databases">
        <authorList>
            <person name="Martin A.A."/>
        </authorList>
    </citation>
    <scope>NUCLEOTIDE SEQUENCE</scope>
</reference>
<feature type="region of interest" description="Disordered" evidence="1">
    <location>
        <begin position="19"/>
        <end position="55"/>
    </location>
</feature>
<feature type="signal peptide" evidence="2">
    <location>
        <begin position="1"/>
        <end position="16"/>
    </location>
</feature>
<evidence type="ECO:0000313" key="3">
    <source>
        <dbReference type="Proteomes" id="UP000035642"/>
    </source>
</evidence>
<evidence type="ECO:0000256" key="2">
    <source>
        <dbReference type="SAM" id="SignalP"/>
    </source>
</evidence>
<protein>
    <submittedName>
        <fullName evidence="4">Collagen-like protein</fullName>
    </submittedName>
</protein>
<dbReference type="WBParaSite" id="ACAC_0000390101-mRNA-1">
    <property type="protein sequence ID" value="ACAC_0000390101-mRNA-1"/>
    <property type="gene ID" value="ACAC_0000390101"/>
</dbReference>
<accession>A0A0K0D1F6</accession>
<dbReference type="PROSITE" id="PS51257">
    <property type="entry name" value="PROKAR_LIPOPROTEIN"/>
    <property type="match status" value="1"/>
</dbReference>
<organism evidence="3 4">
    <name type="scientific">Angiostrongylus cantonensis</name>
    <name type="common">Rat lungworm</name>
    <dbReference type="NCBI Taxonomy" id="6313"/>
    <lineage>
        <taxon>Eukaryota</taxon>
        <taxon>Metazoa</taxon>
        <taxon>Ecdysozoa</taxon>
        <taxon>Nematoda</taxon>
        <taxon>Chromadorea</taxon>
        <taxon>Rhabditida</taxon>
        <taxon>Rhabditina</taxon>
        <taxon>Rhabditomorpha</taxon>
        <taxon>Strongyloidea</taxon>
        <taxon>Metastrongylidae</taxon>
        <taxon>Angiostrongylus</taxon>
    </lineage>
</organism>
<dbReference type="AlphaFoldDB" id="A0A0K0D1F6"/>
<evidence type="ECO:0000256" key="1">
    <source>
        <dbReference type="SAM" id="MobiDB-lite"/>
    </source>
</evidence>
<evidence type="ECO:0000313" key="4">
    <source>
        <dbReference type="WBParaSite" id="ACAC_0000390101-mRNA-1"/>
    </source>
</evidence>